<accession>R0IX21</accession>
<evidence type="ECO:0000313" key="2">
    <source>
        <dbReference type="EMBL" id="EOA89325.1"/>
    </source>
</evidence>
<feature type="chain" id="PRO_5004353296" evidence="1">
    <location>
        <begin position="21"/>
        <end position="121"/>
    </location>
</feature>
<organism evidence="2 3">
    <name type="scientific">Exserohilum turcicum (strain 28A)</name>
    <name type="common">Northern leaf blight fungus</name>
    <name type="synonym">Setosphaeria turcica</name>
    <dbReference type="NCBI Taxonomy" id="671987"/>
    <lineage>
        <taxon>Eukaryota</taxon>
        <taxon>Fungi</taxon>
        <taxon>Dikarya</taxon>
        <taxon>Ascomycota</taxon>
        <taxon>Pezizomycotina</taxon>
        <taxon>Dothideomycetes</taxon>
        <taxon>Pleosporomycetidae</taxon>
        <taxon>Pleosporales</taxon>
        <taxon>Pleosporineae</taxon>
        <taxon>Pleosporaceae</taxon>
        <taxon>Exserohilum</taxon>
    </lineage>
</organism>
<proteinExistence type="predicted"/>
<reference evidence="2 3" key="2">
    <citation type="journal article" date="2013" name="PLoS Genet.">
        <title>Comparative genome structure, secondary metabolite, and effector coding capacity across Cochliobolus pathogens.</title>
        <authorList>
            <person name="Condon B.J."/>
            <person name="Leng Y."/>
            <person name="Wu D."/>
            <person name="Bushley K.E."/>
            <person name="Ohm R.A."/>
            <person name="Otillar R."/>
            <person name="Martin J."/>
            <person name="Schackwitz W."/>
            <person name="Grimwood J."/>
            <person name="MohdZainudin N."/>
            <person name="Xue C."/>
            <person name="Wang R."/>
            <person name="Manning V.A."/>
            <person name="Dhillon B."/>
            <person name="Tu Z.J."/>
            <person name="Steffenson B.J."/>
            <person name="Salamov A."/>
            <person name="Sun H."/>
            <person name="Lowry S."/>
            <person name="LaButti K."/>
            <person name="Han J."/>
            <person name="Copeland A."/>
            <person name="Lindquist E."/>
            <person name="Barry K."/>
            <person name="Schmutz J."/>
            <person name="Baker S.E."/>
            <person name="Ciuffetti L.M."/>
            <person name="Grigoriev I.V."/>
            <person name="Zhong S."/>
            <person name="Turgeon B.G."/>
        </authorList>
    </citation>
    <scope>NUCLEOTIDE SEQUENCE [LARGE SCALE GENOMIC DNA]</scope>
    <source>
        <strain evidence="3">28A</strain>
    </source>
</reference>
<name>R0IX21_EXST2</name>
<reference evidence="2 3" key="1">
    <citation type="journal article" date="2012" name="PLoS Pathog.">
        <title>Diverse lifestyles and strategies of plant pathogenesis encoded in the genomes of eighteen Dothideomycetes fungi.</title>
        <authorList>
            <person name="Ohm R.A."/>
            <person name="Feau N."/>
            <person name="Henrissat B."/>
            <person name="Schoch C.L."/>
            <person name="Horwitz B.A."/>
            <person name="Barry K.W."/>
            <person name="Condon B.J."/>
            <person name="Copeland A.C."/>
            <person name="Dhillon B."/>
            <person name="Glaser F."/>
            <person name="Hesse C.N."/>
            <person name="Kosti I."/>
            <person name="LaButti K."/>
            <person name="Lindquist E.A."/>
            <person name="Lucas S."/>
            <person name="Salamov A.A."/>
            <person name="Bradshaw R.E."/>
            <person name="Ciuffetti L."/>
            <person name="Hamelin R.C."/>
            <person name="Kema G.H.J."/>
            <person name="Lawrence C."/>
            <person name="Scott J.A."/>
            <person name="Spatafora J.W."/>
            <person name="Turgeon B.G."/>
            <person name="de Wit P.J.G.M."/>
            <person name="Zhong S."/>
            <person name="Goodwin S.B."/>
            <person name="Grigoriev I.V."/>
        </authorList>
    </citation>
    <scope>NUCLEOTIDE SEQUENCE [LARGE SCALE GENOMIC DNA]</scope>
    <source>
        <strain evidence="3">28A</strain>
    </source>
</reference>
<gene>
    <name evidence="2" type="ORF">SETTUDRAFT_37840</name>
</gene>
<keyword evidence="1" id="KW-0732">Signal</keyword>
<dbReference type="Proteomes" id="UP000016935">
    <property type="component" value="Unassembled WGS sequence"/>
</dbReference>
<feature type="signal peptide" evidence="1">
    <location>
        <begin position="1"/>
        <end position="20"/>
    </location>
</feature>
<sequence>MLFTQLIAPLATLMAATTQAMPLKEPVMYPGNAYILFAGGNTCGFPYMAWAYMVEEKGCFNSPYPGSMGAVRMASNTFSRPLRLYANFDCNATETERGSYFDIEAGKTDCYYANVSSWHYL</sequence>
<evidence type="ECO:0000313" key="3">
    <source>
        <dbReference type="Proteomes" id="UP000016935"/>
    </source>
</evidence>
<evidence type="ECO:0000256" key="1">
    <source>
        <dbReference type="SAM" id="SignalP"/>
    </source>
</evidence>
<protein>
    <submittedName>
        <fullName evidence="2">Uncharacterized protein</fullName>
    </submittedName>
</protein>
<dbReference type="EMBL" id="KB908515">
    <property type="protein sequence ID" value="EOA89325.1"/>
    <property type="molecule type" value="Genomic_DNA"/>
</dbReference>
<dbReference type="RefSeq" id="XP_008022923.1">
    <property type="nucleotide sequence ID" value="XM_008024732.1"/>
</dbReference>
<dbReference type="HOGENOM" id="CLU_2039506_0_0_1"/>
<dbReference type="GeneID" id="19404300"/>
<dbReference type="AlphaFoldDB" id="R0IX21"/>
<keyword evidence="3" id="KW-1185">Reference proteome</keyword>